<dbReference type="InterPro" id="IPR036047">
    <property type="entry name" value="F-box-like_dom_sf"/>
</dbReference>
<dbReference type="EMBL" id="JAMRDG010000002">
    <property type="protein sequence ID" value="KAJ3684186.1"/>
    <property type="molecule type" value="Genomic_DNA"/>
</dbReference>
<dbReference type="SMART" id="SM00256">
    <property type="entry name" value="FBOX"/>
    <property type="match status" value="1"/>
</dbReference>
<comment type="caution">
    <text evidence="2">The sequence shown here is derived from an EMBL/GenBank/DDBJ whole genome shotgun (WGS) entry which is preliminary data.</text>
</comment>
<dbReference type="SUPFAM" id="SSF52058">
    <property type="entry name" value="L domain-like"/>
    <property type="match status" value="1"/>
</dbReference>
<dbReference type="Proteomes" id="UP001210211">
    <property type="component" value="Unassembled WGS sequence"/>
</dbReference>
<dbReference type="InterPro" id="IPR001810">
    <property type="entry name" value="F-box_dom"/>
</dbReference>
<protein>
    <recommendedName>
        <fullName evidence="1">F-box domain-containing protein</fullName>
    </recommendedName>
</protein>
<gene>
    <name evidence="2" type="ORF">LUZ61_013350</name>
</gene>
<dbReference type="PANTHER" id="PTHR34223:SF44">
    <property type="entry name" value="OS01G0789000 PROTEIN"/>
    <property type="match status" value="1"/>
</dbReference>
<dbReference type="CDD" id="cd22160">
    <property type="entry name" value="F-box_AtFBL13-like"/>
    <property type="match status" value="1"/>
</dbReference>
<evidence type="ECO:0000313" key="3">
    <source>
        <dbReference type="Proteomes" id="UP001210211"/>
    </source>
</evidence>
<organism evidence="2 3">
    <name type="scientific">Rhynchospora tenuis</name>
    <dbReference type="NCBI Taxonomy" id="198213"/>
    <lineage>
        <taxon>Eukaryota</taxon>
        <taxon>Viridiplantae</taxon>
        <taxon>Streptophyta</taxon>
        <taxon>Embryophyta</taxon>
        <taxon>Tracheophyta</taxon>
        <taxon>Spermatophyta</taxon>
        <taxon>Magnoliopsida</taxon>
        <taxon>Liliopsida</taxon>
        <taxon>Poales</taxon>
        <taxon>Cyperaceae</taxon>
        <taxon>Cyperoideae</taxon>
        <taxon>Rhynchosporeae</taxon>
        <taxon>Rhynchospora</taxon>
    </lineage>
</organism>
<dbReference type="PANTHER" id="PTHR34223">
    <property type="entry name" value="OS11G0201299 PROTEIN"/>
    <property type="match status" value="1"/>
</dbReference>
<sequence length="434" mass="50285">MNRRIDRISSLPDDVLTHILSFLRTRDAVRTCILSKRWRNIWASVSVLNFDFHFFNTDDVHKFDQFVIGALKNRGSSDLNTLIYRGSFSKPSMRWLPSAARLMPLAIIIDITVLDKYRFPNSVFSCASLENLELCYFTYGKSVIRPKSIALPSLKTLRLGYIKLEENLVQKIFLGCPALENLKLYECELHITEISSDILKELALDDCWQYCRRVQISCRGLVSLFIRTSMERIRDIVLENTDSLENACISLYGCDQKVNVGNVLNSNFLSGLSNTRNLELYFCHLPECKEQWVKDISNCGIFNNLKILKIGAWNMVNDFSLVACFLEHSPLLEQLTLRLDRWRDIIQEMLGQDASLEFEQLLRVKEACGKKDRQRRGVIQEIPRQDVSFHVSFQIDYLDTVNISCRKEDRLASKMVSVLGHHVKTIRNINIRER</sequence>
<keyword evidence="3" id="KW-1185">Reference proteome</keyword>
<dbReference type="Pfam" id="PF24758">
    <property type="entry name" value="LRR_At5g56370"/>
    <property type="match status" value="1"/>
</dbReference>
<dbReference type="SUPFAM" id="SSF81383">
    <property type="entry name" value="F-box domain"/>
    <property type="match status" value="1"/>
</dbReference>
<feature type="domain" description="F-box" evidence="1">
    <location>
        <begin position="5"/>
        <end position="41"/>
    </location>
</feature>
<dbReference type="InterPro" id="IPR055411">
    <property type="entry name" value="LRR_FXL15/At3g58940/PEG3-like"/>
</dbReference>
<dbReference type="PROSITE" id="PS50181">
    <property type="entry name" value="FBOX"/>
    <property type="match status" value="1"/>
</dbReference>
<dbReference type="Gene3D" id="1.20.1280.50">
    <property type="match status" value="1"/>
</dbReference>
<dbReference type="Pfam" id="PF00646">
    <property type="entry name" value="F-box"/>
    <property type="match status" value="1"/>
</dbReference>
<dbReference type="InterPro" id="IPR032675">
    <property type="entry name" value="LRR_dom_sf"/>
</dbReference>
<dbReference type="AlphaFoldDB" id="A0AAD5Z2N1"/>
<reference evidence="2 3" key="1">
    <citation type="journal article" date="2022" name="Cell">
        <title>Repeat-based holocentromeres influence genome architecture and karyotype evolution.</title>
        <authorList>
            <person name="Hofstatter P.G."/>
            <person name="Thangavel G."/>
            <person name="Lux T."/>
            <person name="Neumann P."/>
            <person name="Vondrak T."/>
            <person name="Novak P."/>
            <person name="Zhang M."/>
            <person name="Costa L."/>
            <person name="Castellani M."/>
            <person name="Scott A."/>
            <person name="Toegelov H."/>
            <person name="Fuchs J."/>
            <person name="Mata-Sucre Y."/>
            <person name="Dias Y."/>
            <person name="Vanzela A.L.L."/>
            <person name="Huettel B."/>
            <person name="Almeida C.C.S."/>
            <person name="Simkova H."/>
            <person name="Souza G."/>
            <person name="Pedrosa-Harand A."/>
            <person name="Macas J."/>
            <person name="Mayer K.F.X."/>
            <person name="Houben A."/>
            <person name="Marques A."/>
        </authorList>
    </citation>
    <scope>NUCLEOTIDE SEQUENCE [LARGE SCALE GENOMIC DNA]</scope>
    <source>
        <strain evidence="2">RhyTen1mFocal</strain>
    </source>
</reference>
<dbReference type="Gene3D" id="3.80.10.10">
    <property type="entry name" value="Ribonuclease Inhibitor"/>
    <property type="match status" value="1"/>
</dbReference>
<dbReference type="InterPro" id="IPR053197">
    <property type="entry name" value="F-box_SCFL_complex_component"/>
</dbReference>
<evidence type="ECO:0000313" key="2">
    <source>
        <dbReference type="EMBL" id="KAJ3684186.1"/>
    </source>
</evidence>
<dbReference type="InterPro" id="IPR053781">
    <property type="entry name" value="F-box_AtFBL13-like"/>
</dbReference>
<name>A0AAD5Z2N1_9POAL</name>
<evidence type="ECO:0000259" key="1">
    <source>
        <dbReference type="PROSITE" id="PS50181"/>
    </source>
</evidence>
<proteinExistence type="predicted"/>
<accession>A0AAD5Z2N1</accession>